<keyword evidence="8" id="KW-1185">Reference proteome</keyword>
<feature type="transmembrane region" description="Helical" evidence="5">
    <location>
        <begin position="48"/>
        <end position="72"/>
    </location>
</feature>
<evidence type="ECO:0000256" key="5">
    <source>
        <dbReference type="SAM" id="Phobius"/>
    </source>
</evidence>
<evidence type="ECO:0000256" key="1">
    <source>
        <dbReference type="ARBA" id="ARBA00004141"/>
    </source>
</evidence>
<keyword evidence="3 5" id="KW-1133">Transmembrane helix</keyword>
<feature type="transmembrane region" description="Helical" evidence="5">
    <location>
        <begin position="12"/>
        <end position="36"/>
    </location>
</feature>
<reference evidence="7 8" key="1">
    <citation type="submission" date="2017-06" db="EMBL/GenBank/DDBJ databases">
        <title>Complete genome sequence of Nitrospirillum amazonense strain CBAmC, an endophytic nitrogen-fixing and plant growth-promoting bacterium, isolated from sugarcane.</title>
        <authorList>
            <person name="Schwab S."/>
            <person name="dos Santos Teixeira K.R."/>
            <person name="Simoes Araujo J.L."/>
            <person name="Soares Vidal M."/>
            <person name="Borges de Freitas H.R."/>
            <person name="Rivello Crivelaro A.L."/>
            <person name="Bueno de Camargo Nunes A."/>
            <person name="dos Santos C.M."/>
            <person name="Palmeira da Silva Rosa D."/>
            <person name="da Silva Padilha D."/>
            <person name="da Silva E."/>
            <person name="Araujo Terra L."/>
            <person name="Soares Mendes V."/>
            <person name="Farinelli L."/>
            <person name="Magalhaes Cruz L."/>
            <person name="Baldani J.I."/>
        </authorList>
    </citation>
    <scope>NUCLEOTIDE SEQUENCE [LARGE SCALE GENOMIC DNA]</scope>
    <source>
        <strain evidence="7 8">CBAmC</strain>
    </source>
</reference>
<evidence type="ECO:0000256" key="2">
    <source>
        <dbReference type="ARBA" id="ARBA00022692"/>
    </source>
</evidence>
<dbReference type="InterPro" id="IPR002810">
    <property type="entry name" value="NfeD-like_C"/>
</dbReference>
<evidence type="ECO:0000313" key="7">
    <source>
        <dbReference type="EMBL" id="ASG22079.1"/>
    </source>
</evidence>
<evidence type="ECO:0000256" key="4">
    <source>
        <dbReference type="ARBA" id="ARBA00023136"/>
    </source>
</evidence>
<dbReference type="SUPFAM" id="SSF141322">
    <property type="entry name" value="NfeD domain-like"/>
    <property type="match status" value="1"/>
</dbReference>
<dbReference type="PANTHER" id="PTHR33507:SF3">
    <property type="entry name" value="INNER MEMBRANE PROTEIN YBBJ"/>
    <property type="match status" value="1"/>
</dbReference>
<organism evidence="7 8">
    <name type="scientific">Nitrospirillum viridazoti CBAmc</name>
    <dbReference type="NCBI Taxonomy" id="1441467"/>
    <lineage>
        <taxon>Bacteria</taxon>
        <taxon>Pseudomonadati</taxon>
        <taxon>Pseudomonadota</taxon>
        <taxon>Alphaproteobacteria</taxon>
        <taxon>Rhodospirillales</taxon>
        <taxon>Azospirillaceae</taxon>
        <taxon>Nitrospirillum</taxon>
        <taxon>Nitrospirillum viridazoti</taxon>
    </lineage>
</organism>
<evidence type="ECO:0000256" key="3">
    <source>
        <dbReference type="ARBA" id="ARBA00022989"/>
    </source>
</evidence>
<feature type="domain" description="NfeD-like C-terminal" evidence="6">
    <location>
        <begin position="96"/>
        <end position="150"/>
    </location>
</feature>
<proteinExistence type="predicted"/>
<comment type="subcellular location">
    <subcellularLocation>
        <location evidence="1">Membrane</location>
        <topology evidence="1">Multi-pass membrane protein</topology>
    </subcellularLocation>
</comment>
<dbReference type="GO" id="GO:0005886">
    <property type="term" value="C:plasma membrane"/>
    <property type="evidence" value="ECO:0007669"/>
    <property type="project" value="TreeGrafter"/>
</dbReference>
<accession>A0A248JTZ9</accession>
<dbReference type="Pfam" id="PF01957">
    <property type="entry name" value="NfeD"/>
    <property type="match status" value="1"/>
</dbReference>
<gene>
    <name evidence="7" type="ORF">Y958_13915</name>
</gene>
<dbReference type="RefSeq" id="WP_088872708.1">
    <property type="nucleotide sequence ID" value="NZ_CP022111.1"/>
</dbReference>
<evidence type="ECO:0000259" key="6">
    <source>
        <dbReference type="Pfam" id="PF01957"/>
    </source>
</evidence>
<dbReference type="AlphaFoldDB" id="A0A248JTZ9"/>
<sequence length="152" mass="15749">MPDFTAWTPHAWHWWAAGVALALVEMVTPGFGLLWLGVAAVLVGTALFLFPALALAGQAVLFAVLAAGLLLATRRWLGGGRIEEAPAGPPLNARASQYVGRVLTLETPITNGQGRARLDDGAWIVYGPDGLAAGATVRVVGVDGTALRVEAA</sequence>
<protein>
    <recommendedName>
        <fullName evidence="6">NfeD-like C-terminal domain-containing protein</fullName>
    </recommendedName>
</protein>
<dbReference type="InterPro" id="IPR012340">
    <property type="entry name" value="NA-bd_OB-fold"/>
</dbReference>
<dbReference type="Gene3D" id="2.40.50.140">
    <property type="entry name" value="Nucleic acid-binding proteins"/>
    <property type="match status" value="1"/>
</dbReference>
<dbReference type="KEGG" id="nao:Y958_13915"/>
<dbReference type="EMBL" id="CP022111">
    <property type="protein sequence ID" value="ASG22079.1"/>
    <property type="molecule type" value="Genomic_DNA"/>
</dbReference>
<dbReference type="InterPro" id="IPR052165">
    <property type="entry name" value="Membrane_assoc_protease"/>
</dbReference>
<dbReference type="PANTHER" id="PTHR33507">
    <property type="entry name" value="INNER MEMBRANE PROTEIN YBBJ"/>
    <property type="match status" value="1"/>
</dbReference>
<keyword evidence="4 5" id="KW-0472">Membrane</keyword>
<name>A0A248JTZ9_9PROT</name>
<keyword evidence="2 5" id="KW-0812">Transmembrane</keyword>
<evidence type="ECO:0000313" key="8">
    <source>
        <dbReference type="Proteomes" id="UP000197153"/>
    </source>
</evidence>
<dbReference type="Proteomes" id="UP000197153">
    <property type="component" value="Chromosome 2"/>
</dbReference>